<proteinExistence type="predicted"/>
<dbReference type="Proteomes" id="UP001497525">
    <property type="component" value="Unassembled WGS sequence"/>
</dbReference>
<evidence type="ECO:0000256" key="1">
    <source>
        <dbReference type="SAM" id="Coils"/>
    </source>
</evidence>
<feature type="coiled-coil region" evidence="1">
    <location>
        <begin position="544"/>
        <end position="627"/>
    </location>
</feature>
<organism evidence="3 4">
    <name type="scientific">Calicophoron daubneyi</name>
    <name type="common">Rumen fluke</name>
    <name type="synonym">Paramphistomum daubneyi</name>
    <dbReference type="NCBI Taxonomy" id="300641"/>
    <lineage>
        <taxon>Eukaryota</taxon>
        <taxon>Metazoa</taxon>
        <taxon>Spiralia</taxon>
        <taxon>Lophotrochozoa</taxon>
        <taxon>Platyhelminthes</taxon>
        <taxon>Trematoda</taxon>
        <taxon>Digenea</taxon>
        <taxon>Plagiorchiida</taxon>
        <taxon>Pronocephalata</taxon>
        <taxon>Paramphistomoidea</taxon>
        <taxon>Paramphistomidae</taxon>
        <taxon>Calicophoron</taxon>
    </lineage>
</organism>
<dbReference type="EMBL" id="CAXLJL010000112">
    <property type="protein sequence ID" value="CAL5131864.1"/>
    <property type="molecule type" value="Genomic_DNA"/>
</dbReference>
<evidence type="ECO:0000313" key="4">
    <source>
        <dbReference type="Proteomes" id="UP001497525"/>
    </source>
</evidence>
<accession>A0AAV2T772</accession>
<evidence type="ECO:0008006" key="5">
    <source>
        <dbReference type="Google" id="ProtNLM"/>
    </source>
</evidence>
<keyword evidence="1" id="KW-0175">Coiled coil</keyword>
<protein>
    <recommendedName>
        <fullName evidence="5">GBD/FH3 domain-containing protein</fullName>
    </recommendedName>
</protein>
<feature type="compositionally biased region" description="Polar residues" evidence="2">
    <location>
        <begin position="648"/>
        <end position="659"/>
    </location>
</feature>
<comment type="caution">
    <text evidence="3">The sequence shown here is derived from an EMBL/GenBank/DDBJ whole genome shotgun (WGS) entry which is preliminary data.</text>
</comment>
<gene>
    <name evidence="3" type="ORF">CDAUBV1_LOCUS4403</name>
</gene>
<dbReference type="AlphaFoldDB" id="A0AAV2T772"/>
<sequence>MSVDQNETVNFPTWLTVSLEKVVQTQVIDRYLLDLSEGMELLPERSQGSQVILKKLGEILSKNLRMEVERRLIMNSPNFTDGLKPQSSLSLWSKRVTEGIHPPISSLVGMTSRTFPSRADLLAVEAREGVIALVTKHPSLCAKLALRLFGQPLQGSAFRRQIWHLVLANQRVNVLYTDMMKDDIVKTMSVQDQTILRQCVEYLDNEPTMTSLKDSVGCIHAIKAILSFFHMTLNSVDDLRNSQIRIAAALVLAMSDYLPRQKPPNFEELVILIEEFFSIVSQMPNFLTKQPRAWFQHYRPCVEKATQVEDELVLEETRITASQAAFGAEVLQRLRTLDSDVASKVLDEIVAVRGFLSRGALLFVWDQIIFCMASQAPLDLSLNFLLSSVAAIFLYLAWLRGPRNGGFQYITGESVNAYFYSVGTDTEKDRVETVTEVSTSTEFTSKGELKDDRPKKEEERSPVLSLNERFKLVGAQIQMEDIKFLIKKHFFSDMFYLLSGSERYPPTSADLTPTAESTWSEWFHLLDEDIPGASIERGQNRLLRIEELQKLKDLEERCGQLSTEIEKRKQELQDVRKDATCTSDRLRENQKRQKQLADSTESWKTVVRNLEKKLANANKEVEMYRNAAAGLDAYAKRTGSGGTLMHESPSQEGVRNSQS</sequence>
<name>A0AAV2T772_CALDB</name>
<evidence type="ECO:0000313" key="3">
    <source>
        <dbReference type="EMBL" id="CAL5131864.1"/>
    </source>
</evidence>
<evidence type="ECO:0000256" key="2">
    <source>
        <dbReference type="SAM" id="MobiDB-lite"/>
    </source>
</evidence>
<feature type="region of interest" description="Disordered" evidence="2">
    <location>
        <begin position="637"/>
        <end position="659"/>
    </location>
</feature>
<reference evidence="3" key="1">
    <citation type="submission" date="2024-06" db="EMBL/GenBank/DDBJ databases">
        <authorList>
            <person name="Liu X."/>
            <person name="Lenzi L."/>
            <person name="Haldenby T S."/>
            <person name="Uol C."/>
        </authorList>
    </citation>
    <scope>NUCLEOTIDE SEQUENCE</scope>
</reference>